<accession>A0A5B7CUX9</accession>
<protein>
    <submittedName>
        <fullName evidence="2">Uncharacterized protein</fullName>
    </submittedName>
</protein>
<reference evidence="2 3" key="1">
    <citation type="submission" date="2019-05" db="EMBL/GenBank/DDBJ databases">
        <title>Another draft genome of Portunus trituberculatus and its Hox gene families provides insights of decapod evolution.</title>
        <authorList>
            <person name="Jeong J.-H."/>
            <person name="Song I."/>
            <person name="Kim S."/>
            <person name="Choi T."/>
            <person name="Kim D."/>
            <person name="Ryu S."/>
            <person name="Kim W."/>
        </authorList>
    </citation>
    <scope>NUCLEOTIDE SEQUENCE [LARGE SCALE GENOMIC DNA]</scope>
    <source>
        <tissue evidence="2">Muscle</tissue>
    </source>
</reference>
<feature type="compositionally biased region" description="Basic residues" evidence="1">
    <location>
        <begin position="1"/>
        <end position="11"/>
    </location>
</feature>
<dbReference type="Proteomes" id="UP000324222">
    <property type="component" value="Unassembled WGS sequence"/>
</dbReference>
<proteinExistence type="predicted"/>
<keyword evidence="3" id="KW-1185">Reference proteome</keyword>
<evidence type="ECO:0000313" key="2">
    <source>
        <dbReference type="EMBL" id="MPC13592.1"/>
    </source>
</evidence>
<gene>
    <name evidence="2" type="ORF">E2C01_006329</name>
</gene>
<dbReference type="AlphaFoldDB" id="A0A5B7CUX9"/>
<comment type="caution">
    <text evidence="2">The sequence shown here is derived from an EMBL/GenBank/DDBJ whole genome shotgun (WGS) entry which is preliminary data.</text>
</comment>
<dbReference type="EMBL" id="VSRR010000292">
    <property type="protein sequence ID" value="MPC13592.1"/>
    <property type="molecule type" value="Genomic_DNA"/>
</dbReference>
<evidence type="ECO:0000313" key="3">
    <source>
        <dbReference type="Proteomes" id="UP000324222"/>
    </source>
</evidence>
<name>A0A5B7CUX9_PORTR</name>
<feature type="region of interest" description="Disordered" evidence="1">
    <location>
        <begin position="1"/>
        <end position="38"/>
    </location>
</feature>
<organism evidence="2 3">
    <name type="scientific">Portunus trituberculatus</name>
    <name type="common">Swimming crab</name>
    <name type="synonym">Neptunus trituberculatus</name>
    <dbReference type="NCBI Taxonomy" id="210409"/>
    <lineage>
        <taxon>Eukaryota</taxon>
        <taxon>Metazoa</taxon>
        <taxon>Ecdysozoa</taxon>
        <taxon>Arthropoda</taxon>
        <taxon>Crustacea</taxon>
        <taxon>Multicrustacea</taxon>
        <taxon>Malacostraca</taxon>
        <taxon>Eumalacostraca</taxon>
        <taxon>Eucarida</taxon>
        <taxon>Decapoda</taxon>
        <taxon>Pleocyemata</taxon>
        <taxon>Brachyura</taxon>
        <taxon>Eubrachyura</taxon>
        <taxon>Portunoidea</taxon>
        <taxon>Portunidae</taxon>
        <taxon>Portuninae</taxon>
        <taxon>Portunus</taxon>
    </lineage>
</organism>
<evidence type="ECO:0000256" key="1">
    <source>
        <dbReference type="SAM" id="MobiDB-lite"/>
    </source>
</evidence>
<sequence length="107" mass="12255">MEPLSRVRKPNLHSDRGQDSNLCAWRPLRPQSTHGSTVPWQPYYCNKGMLIGAFRKSHQPFFLMGLEGDDVTLRSFFTYTRGRISGEASVYVPRRQPSSQSHEKLCA</sequence>